<evidence type="ECO:0000256" key="9">
    <source>
        <dbReference type="HAMAP-Rule" id="MF_00522"/>
    </source>
</evidence>
<feature type="transmembrane region" description="Helical" evidence="10">
    <location>
        <begin position="12"/>
        <end position="35"/>
    </location>
</feature>
<dbReference type="NCBIfam" id="NF002743">
    <property type="entry name" value="PRK02733.1"/>
    <property type="match status" value="1"/>
</dbReference>
<dbReference type="EMBL" id="JNAJ01000013">
    <property type="protein sequence ID" value="KGF91526.1"/>
    <property type="molecule type" value="Genomic_DNA"/>
</dbReference>
<organism evidence="11 12">
    <name type="scientific">Prochlorococcus marinus str. MIT 9116</name>
    <dbReference type="NCBI Taxonomy" id="167544"/>
    <lineage>
        <taxon>Bacteria</taxon>
        <taxon>Bacillati</taxon>
        <taxon>Cyanobacteriota</taxon>
        <taxon>Cyanophyceae</taxon>
        <taxon>Synechococcales</taxon>
        <taxon>Prochlorococcaceae</taxon>
        <taxon>Prochlorococcus</taxon>
    </lineage>
</organism>
<evidence type="ECO:0000256" key="5">
    <source>
        <dbReference type="ARBA" id="ARBA00022692"/>
    </source>
</evidence>
<dbReference type="GO" id="GO:0009522">
    <property type="term" value="C:photosystem I"/>
    <property type="evidence" value="ECO:0007669"/>
    <property type="project" value="UniProtKB-KW"/>
</dbReference>
<comment type="function">
    <text evidence="1 9">May help in the organization of the PsaE and PsaF subunits.</text>
</comment>
<evidence type="ECO:0000256" key="1">
    <source>
        <dbReference type="ARBA" id="ARBA00002115"/>
    </source>
</evidence>
<evidence type="ECO:0000256" key="10">
    <source>
        <dbReference type="SAM" id="Phobius"/>
    </source>
</evidence>
<accession>A0A0A1ZSL2</accession>
<keyword evidence="9" id="KW-0602">Photosynthesis</keyword>
<evidence type="ECO:0000256" key="6">
    <source>
        <dbReference type="ARBA" id="ARBA00022989"/>
    </source>
</evidence>
<reference evidence="12" key="1">
    <citation type="journal article" date="2014" name="Sci. Data">
        <title>Genomes of diverse isolates of the marine cyanobacterium Prochlorococcus.</title>
        <authorList>
            <person name="Biller S."/>
            <person name="Berube P."/>
            <person name="Thompson J."/>
            <person name="Kelly L."/>
            <person name="Roggensack S."/>
            <person name="Awad L."/>
            <person name="Roache-Johnson K."/>
            <person name="Ding H."/>
            <person name="Giovannoni S.J."/>
            <person name="Moore L.R."/>
            <person name="Chisholm S.W."/>
        </authorList>
    </citation>
    <scope>NUCLEOTIDE SEQUENCE [LARGE SCALE GENOMIC DNA]</scope>
</reference>
<dbReference type="Pfam" id="PF01701">
    <property type="entry name" value="PSI_PsaJ"/>
    <property type="match status" value="1"/>
</dbReference>
<evidence type="ECO:0000313" key="11">
    <source>
        <dbReference type="EMBL" id="KGF91526.1"/>
    </source>
</evidence>
<keyword evidence="6 9" id="KW-1133">Transmembrane helix</keyword>
<dbReference type="Gene3D" id="1.20.5.510">
    <property type="entry name" value="Single helix bin"/>
    <property type="match status" value="1"/>
</dbReference>
<dbReference type="AlphaFoldDB" id="A0A0A1ZSL2"/>
<dbReference type="RefSeq" id="WP_032513953.1">
    <property type="nucleotide sequence ID" value="NZ_JNAJ01000013.1"/>
</dbReference>
<dbReference type="PANTHER" id="PTHR36082:SF2">
    <property type="entry name" value="PHOTOSYSTEM I REACTION CENTER SUBUNIT IX"/>
    <property type="match status" value="1"/>
</dbReference>
<dbReference type="SUPFAM" id="SSF81544">
    <property type="entry name" value="Subunit IX of photosystem I reaction centre, PsaJ"/>
    <property type="match status" value="1"/>
</dbReference>
<evidence type="ECO:0000313" key="12">
    <source>
        <dbReference type="Proteomes" id="UP000030491"/>
    </source>
</evidence>
<evidence type="ECO:0000256" key="3">
    <source>
        <dbReference type="ARBA" id="ARBA00006318"/>
    </source>
</evidence>
<comment type="caution">
    <text evidence="11">The sequence shown here is derived from an EMBL/GenBank/DDBJ whole genome shotgun (WGS) entry which is preliminary data.</text>
</comment>
<dbReference type="HAMAP" id="MF_00522">
    <property type="entry name" value="PSI_PsaJ"/>
    <property type="match status" value="1"/>
</dbReference>
<keyword evidence="9" id="KW-0603">Photosystem I</keyword>
<keyword evidence="7 9" id="KW-0793">Thylakoid</keyword>
<dbReference type="InterPro" id="IPR002615">
    <property type="entry name" value="PSI_PsaJ"/>
</dbReference>
<dbReference type="PANTHER" id="PTHR36082">
    <property type="match status" value="1"/>
</dbReference>
<comment type="similarity">
    <text evidence="3 9">Belongs to the PsaJ family.</text>
</comment>
<name>A0A0A1ZSL2_PROMR</name>
<comment type="subcellular location">
    <subcellularLocation>
        <location evidence="2 9">Cellular thylakoid membrane</location>
        <topology evidence="2 9">Single-pass membrane protein</topology>
    </subcellularLocation>
</comment>
<evidence type="ECO:0000256" key="7">
    <source>
        <dbReference type="ARBA" id="ARBA00023078"/>
    </source>
</evidence>
<dbReference type="GO" id="GO:0015979">
    <property type="term" value="P:photosynthesis"/>
    <property type="evidence" value="ECO:0007669"/>
    <property type="project" value="UniProtKB-UniRule"/>
</dbReference>
<evidence type="ECO:0000256" key="8">
    <source>
        <dbReference type="ARBA" id="ARBA00023136"/>
    </source>
</evidence>
<evidence type="ECO:0000256" key="2">
    <source>
        <dbReference type="ARBA" id="ARBA00004376"/>
    </source>
</evidence>
<protein>
    <recommendedName>
        <fullName evidence="4 9">Photosystem I reaction center subunit IX</fullName>
    </recommendedName>
</protein>
<dbReference type="InterPro" id="IPR036062">
    <property type="entry name" value="PSI_PsaJ_sf"/>
</dbReference>
<dbReference type="Proteomes" id="UP000030491">
    <property type="component" value="Unassembled WGS sequence"/>
</dbReference>
<dbReference type="OrthoDB" id="532702at2"/>
<sequence>MFKILSTKFVRSAPVVAAIWLTLTAGIIIEFNRFFPDLLFHPMS</sequence>
<keyword evidence="8 9" id="KW-0472">Membrane</keyword>
<keyword evidence="5 9" id="KW-0812">Transmembrane</keyword>
<proteinExistence type="inferred from homology"/>
<evidence type="ECO:0000256" key="4">
    <source>
        <dbReference type="ARBA" id="ARBA00019868"/>
    </source>
</evidence>
<gene>
    <name evidence="9" type="primary">psaJ</name>
    <name evidence="11" type="ORF">EU93_1119</name>
</gene>
<dbReference type="GO" id="GO:0031676">
    <property type="term" value="C:plasma membrane-derived thylakoid membrane"/>
    <property type="evidence" value="ECO:0007669"/>
    <property type="project" value="UniProtKB-SubCell"/>
</dbReference>